<protein>
    <submittedName>
        <fullName evidence="3">Biotin--[acetyl-CoA-carboxylase] ligase</fullName>
        <ecNumber evidence="3">6.3.4.15</ecNumber>
    </submittedName>
</protein>
<dbReference type="NCBIfam" id="TIGR00121">
    <property type="entry name" value="birA_ligase"/>
    <property type="match status" value="1"/>
</dbReference>
<dbReference type="InterPro" id="IPR004143">
    <property type="entry name" value="BPL_LPL_catalytic"/>
</dbReference>
<dbReference type="SUPFAM" id="SSF55681">
    <property type="entry name" value="Class II aaRS and biotin synthetases"/>
    <property type="match status" value="1"/>
</dbReference>
<gene>
    <name evidence="3" type="ORF">ED312_22740</name>
</gene>
<feature type="domain" description="BPL/LPL catalytic" evidence="2">
    <location>
        <begin position="1"/>
        <end position="177"/>
    </location>
</feature>
<proteinExistence type="predicted"/>
<evidence type="ECO:0000256" key="1">
    <source>
        <dbReference type="ARBA" id="ARBA00022598"/>
    </source>
</evidence>
<dbReference type="Gene3D" id="3.30.930.10">
    <property type="entry name" value="Bira Bifunctional Protein, Domain 2"/>
    <property type="match status" value="1"/>
</dbReference>
<evidence type="ECO:0000259" key="2">
    <source>
        <dbReference type="PROSITE" id="PS51733"/>
    </source>
</evidence>
<dbReference type="InterPro" id="IPR045864">
    <property type="entry name" value="aa-tRNA-synth_II/BPL/LPL"/>
</dbReference>
<keyword evidence="1 3" id="KW-0436">Ligase</keyword>
<dbReference type="PANTHER" id="PTHR12835:SF5">
    <property type="entry name" value="BIOTIN--PROTEIN LIGASE"/>
    <property type="match status" value="1"/>
</dbReference>
<dbReference type="Proteomes" id="UP000267469">
    <property type="component" value="Unassembled WGS sequence"/>
</dbReference>
<comment type="caution">
    <text evidence="3">The sequence shown here is derived from an EMBL/GenBank/DDBJ whole genome shotgun (WGS) entry which is preliminary data.</text>
</comment>
<sequence length="243" mass="27341">MHIIKLNAIDSTNSYLKGLSTSGILQDYTVVVTREQTRGRGQMGTSWSSESGKNLTFSVYKKISCIRKEEIFCLSMATSLAIVRALKKFNIPRLKIKWPNDILSANQKVCGVLIESIIKKGELDAAVIGMGLNVNQTNFNGLPNAGSLKLITGVTYNLDELMHQIVKELQFIEKLLVERNLEELKSQYEGNLFRLNKPSTFADKEGLLFMGFIEGVSGTGKLIIRQENEVQREYDLKEVKLLY</sequence>
<dbReference type="OrthoDB" id="9807064at2"/>
<dbReference type="RefSeq" id="WP_123218318.1">
    <property type="nucleotide sequence ID" value="NZ_RJTM01000186.1"/>
</dbReference>
<dbReference type="PANTHER" id="PTHR12835">
    <property type="entry name" value="BIOTIN PROTEIN LIGASE"/>
    <property type="match status" value="1"/>
</dbReference>
<dbReference type="GO" id="GO:0004077">
    <property type="term" value="F:biotin--[biotin carboxyl-carrier protein] ligase activity"/>
    <property type="evidence" value="ECO:0007669"/>
    <property type="project" value="UniProtKB-EC"/>
</dbReference>
<dbReference type="Pfam" id="PF03099">
    <property type="entry name" value="BPL_LplA_LipB"/>
    <property type="match status" value="1"/>
</dbReference>
<keyword evidence="4" id="KW-1185">Reference proteome</keyword>
<reference evidence="3 4" key="1">
    <citation type="submission" date="2018-10" db="EMBL/GenBank/DDBJ databases">
        <title>Sinomicrobium pectinilyticum sp. nov., a pectinase-producing bacterium isolated from alkaline and saline soil, and emended description of the genus Sinomicrobium.</title>
        <authorList>
            <person name="Cheng B."/>
            <person name="Li C."/>
            <person name="Lai Q."/>
            <person name="Du M."/>
            <person name="Shao Z."/>
            <person name="Xu P."/>
            <person name="Yang C."/>
        </authorList>
    </citation>
    <scope>NUCLEOTIDE SEQUENCE [LARGE SCALE GENOMIC DNA]</scope>
    <source>
        <strain evidence="3 4">5DNS001</strain>
    </source>
</reference>
<dbReference type="CDD" id="cd16442">
    <property type="entry name" value="BPL"/>
    <property type="match status" value="1"/>
</dbReference>
<dbReference type="InterPro" id="IPR004408">
    <property type="entry name" value="Biotin_CoA_COase_ligase"/>
</dbReference>
<organism evidence="3 4">
    <name type="scientific">Sinomicrobium pectinilyticum</name>
    <dbReference type="NCBI Taxonomy" id="1084421"/>
    <lineage>
        <taxon>Bacteria</taxon>
        <taxon>Pseudomonadati</taxon>
        <taxon>Bacteroidota</taxon>
        <taxon>Flavobacteriia</taxon>
        <taxon>Flavobacteriales</taxon>
        <taxon>Flavobacteriaceae</taxon>
        <taxon>Sinomicrobium</taxon>
    </lineage>
</organism>
<dbReference type="PROSITE" id="PS51733">
    <property type="entry name" value="BPL_LPL_CATALYTIC"/>
    <property type="match status" value="1"/>
</dbReference>
<dbReference type="GO" id="GO:0005737">
    <property type="term" value="C:cytoplasm"/>
    <property type="evidence" value="ECO:0007669"/>
    <property type="project" value="TreeGrafter"/>
</dbReference>
<evidence type="ECO:0000313" key="4">
    <source>
        <dbReference type="Proteomes" id="UP000267469"/>
    </source>
</evidence>
<name>A0A3N0D138_SINP1</name>
<dbReference type="EC" id="6.3.4.15" evidence="3"/>
<dbReference type="EMBL" id="RJTM01000186">
    <property type="protein sequence ID" value="RNL69176.1"/>
    <property type="molecule type" value="Genomic_DNA"/>
</dbReference>
<dbReference type="AlphaFoldDB" id="A0A3N0D138"/>
<evidence type="ECO:0000313" key="3">
    <source>
        <dbReference type="EMBL" id="RNL69176.1"/>
    </source>
</evidence>
<accession>A0A3N0D138</accession>